<evidence type="ECO:0000256" key="2">
    <source>
        <dbReference type="ARBA" id="ARBA00022840"/>
    </source>
</evidence>
<dbReference type="PANTHER" id="PTHR32071:SF57">
    <property type="entry name" value="C4-DICARBOXYLATE TRANSPORT TRANSCRIPTIONAL REGULATORY PROTEIN DCTD"/>
    <property type="match status" value="1"/>
</dbReference>
<dbReference type="GO" id="GO:0006355">
    <property type="term" value="P:regulation of DNA-templated transcription"/>
    <property type="evidence" value="ECO:0007669"/>
    <property type="project" value="InterPro"/>
</dbReference>
<evidence type="ECO:0000256" key="5">
    <source>
        <dbReference type="ARBA" id="ARBA00023163"/>
    </source>
</evidence>
<dbReference type="SMART" id="SM00382">
    <property type="entry name" value="AAA"/>
    <property type="match status" value="1"/>
</dbReference>
<protein>
    <submittedName>
        <fullName evidence="7">Transcriptional regulator with PAS, ATPase and Fis domain</fullName>
    </submittedName>
</protein>
<evidence type="ECO:0000256" key="1">
    <source>
        <dbReference type="ARBA" id="ARBA00022741"/>
    </source>
</evidence>
<dbReference type="Gene3D" id="3.40.50.2300">
    <property type="match status" value="1"/>
</dbReference>
<keyword evidence="3" id="KW-0805">Transcription regulation</keyword>
<accession>A0A4R1Q9E3</accession>
<evidence type="ECO:0000313" key="8">
    <source>
        <dbReference type="Proteomes" id="UP000295063"/>
    </source>
</evidence>
<dbReference type="EMBL" id="SLUI01000003">
    <property type="protein sequence ID" value="TCL38537.1"/>
    <property type="molecule type" value="Genomic_DNA"/>
</dbReference>
<keyword evidence="8" id="KW-1185">Reference proteome</keyword>
<evidence type="ECO:0000313" key="7">
    <source>
        <dbReference type="EMBL" id="TCL38537.1"/>
    </source>
</evidence>
<dbReference type="CDD" id="cd00009">
    <property type="entry name" value="AAA"/>
    <property type="match status" value="1"/>
</dbReference>
<dbReference type="Gene3D" id="1.10.10.60">
    <property type="entry name" value="Homeodomain-like"/>
    <property type="match status" value="1"/>
</dbReference>
<dbReference type="InterPro" id="IPR002078">
    <property type="entry name" value="Sigma_54_int"/>
</dbReference>
<dbReference type="SUPFAM" id="SSF52540">
    <property type="entry name" value="P-loop containing nucleoside triphosphate hydrolases"/>
    <property type="match status" value="1"/>
</dbReference>
<dbReference type="Pfam" id="PF00158">
    <property type="entry name" value="Sigma54_activat"/>
    <property type="match status" value="1"/>
</dbReference>
<dbReference type="InterPro" id="IPR025662">
    <property type="entry name" value="Sigma_54_int_dom_ATP-bd_1"/>
</dbReference>
<dbReference type="InterPro" id="IPR025944">
    <property type="entry name" value="Sigma_54_int_dom_CS"/>
</dbReference>
<keyword evidence="4" id="KW-0238">DNA-binding</keyword>
<dbReference type="OrthoDB" id="9803970at2"/>
<dbReference type="PANTHER" id="PTHR32071">
    <property type="entry name" value="TRANSCRIPTIONAL REGULATORY PROTEIN"/>
    <property type="match status" value="1"/>
</dbReference>
<dbReference type="AlphaFoldDB" id="A0A4R1Q9E3"/>
<feature type="domain" description="Sigma-54 factor interaction" evidence="6">
    <location>
        <begin position="307"/>
        <end position="536"/>
    </location>
</feature>
<keyword evidence="5" id="KW-0804">Transcription</keyword>
<comment type="caution">
    <text evidence="7">The sequence shown here is derived from an EMBL/GenBank/DDBJ whole genome shotgun (WGS) entry which is preliminary data.</text>
</comment>
<dbReference type="GO" id="GO:0003677">
    <property type="term" value="F:DNA binding"/>
    <property type="evidence" value="ECO:0007669"/>
    <property type="project" value="UniProtKB-KW"/>
</dbReference>
<dbReference type="PROSITE" id="PS00675">
    <property type="entry name" value="SIGMA54_INTERACT_1"/>
    <property type="match status" value="1"/>
</dbReference>
<dbReference type="GO" id="GO:0000156">
    <property type="term" value="F:phosphorelay response regulator activity"/>
    <property type="evidence" value="ECO:0007669"/>
    <property type="project" value="InterPro"/>
</dbReference>
<dbReference type="InterPro" id="IPR058031">
    <property type="entry name" value="AAA_lid_NorR"/>
</dbReference>
<dbReference type="FunFam" id="3.40.50.300:FF:000006">
    <property type="entry name" value="DNA-binding transcriptional regulator NtrC"/>
    <property type="match status" value="1"/>
</dbReference>
<evidence type="ECO:0000259" key="6">
    <source>
        <dbReference type="PROSITE" id="PS50045"/>
    </source>
</evidence>
<dbReference type="SUPFAM" id="SSF159800">
    <property type="entry name" value="PrpR receptor domain-like"/>
    <property type="match status" value="1"/>
</dbReference>
<dbReference type="Pfam" id="PF06506">
    <property type="entry name" value="PrpR_N"/>
    <property type="match status" value="1"/>
</dbReference>
<keyword evidence="2" id="KW-0067">ATP-binding</keyword>
<dbReference type="GO" id="GO:0005524">
    <property type="term" value="F:ATP binding"/>
    <property type="evidence" value="ECO:0007669"/>
    <property type="project" value="UniProtKB-KW"/>
</dbReference>
<dbReference type="Pfam" id="PF25601">
    <property type="entry name" value="AAA_lid_14"/>
    <property type="match status" value="1"/>
</dbReference>
<sequence>MPVLFLAPFNSMANIAANIAKELKIPLLVEVADDYNAQAKLQRHPGVEVVISRGGVAEKISEIAGIVVVEITMSTNDLLSALSHLTRDGIQSIGIVSRANIFDGTVGDFRIADTQIYIRSCVDEEEIAQTVFQLYEKGVKAVIGCRMAYETAKRCGIVAELLDSSTISIRKAIEEAMRIIRAKEREHLQAAQLTAIIDNIEEGIIAVTGDKQVSFCNNFARRICGAVGQSIHESHIEKFLQYRNQERIVTINGTSLLARVIPLEFNNRKRGDIITFQEVSNIQDSERKIRLSSYQKGLYAKDTFADIISQSEVMQNIIHKAKNYAKYDSNLLIYGETGTGKEILAQSIHNHSRRSRGPFVSVNTASIPPNLLESELFGYVEGAFTGARKGGKQGLFELAHGGTIFLDEIGELSPDIQSRLLRVLQEKEIMRIGDDKIIPVDVRIISATNRDLLTHVKQGGFRADLYYRICVLRLRLPPLRERLEDIPPIFEYYVHKLAAKEQKAVTIHANVMKLLKAYPWPGNIRELRNMAEVVVYSEEEIVTAGQIAAIFQENEVQVGSGSYITVQEKGTLKSMEAQIIRHLLSRYSAEEVCYRLGISRVTLWRKMKNDYSYETK</sequence>
<dbReference type="Gene3D" id="3.40.50.300">
    <property type="entry name" value="P-loop containing nucleotide triphosphate hydrolases"/>
    <property type="match status" value="1"/>
</dbReference>
<dbReference type="Proteomes" id="UP000295063">
    <property type="component" value="Unassembled WGS sequence"/>
</dbReference>
<evidence type="ECO:0000256" key="3">
    <source>
        <dbReference type="ARBA" id="ARBA00023015"/>
    </source>
</evidence>
<dbReference type="InterPro" id="IPR010524">
    <property type="entry name" value="Sig_transdc_resp-reg_PrpR_N"/>
</dbReference>
<dbReference type="InterPro" id="IPR027417">
    <property type="entry name" value="P-loop_NTPase"/>
</dbReference>
<keyword evidence="1" id="KW-0547">Nucleotide-binding</keyword>
<dbReference type="InterPro" id="IPR003593">
    <property type="entry name" value="AAA+_ATPase"/>
</dbReference>
<dbReference type="Gene3D" id="3.40.50.10660">
    <property type="entry name" value="PrpR receptor domain-like"/>
    <property type="match status" value="1"/>
</dbReference>
<dbReference type="Gene3D" id="1.10.8.60">
    <property type="match status" value="1"/>
</dbReference>
<dbReference type="RefSeq" id="WP_132076433.1">
    <property type="nucleotide sequence ID" value="NZ_SLUI01000003.1"/>
</dbReference>
<dbReference type="InterPro" id="IPR025943">
    <property type="entry name" value="Sigma_54_int_dom_ATP-bd_2"/>
</dbReference>
<proteinExistence type="predicted"/>
<organism evidence="7 8">
    <name type="scientific">Anaerospora hongkongensis</name>
    <dbReference type="NCBI Taxonomy" id="244830"/>
    <lineage>
        <taxon>Bacteria</taxon>
        <taxon>Bacillati</taxon>
        <taxon>Bacillota</taxon>
        <taxon>Negativicutes</taxon>
        <taxon>Selenomonadales</taxon>
        <taxon>Sporomusaceae</taxon>
        <taxon>Anaerospora</taxon>
    </lineage>
</organism>
<dbReference type="Gene3D" id="3.30.450.20">
    <property type="entry name" value="PAS domain"/>
    <property type="match status" value="1"/>
</dbReference>
<gene>
    <name evidence="7" type="ORF">EV210_1039</name>
</gene>
<dbReference type="PROSITE" id="PS50045">
    <property type="entry name" value="SIGMA54_INTERACT_4"/>
    <property type="match status" value="1"/>
</dbReference>
<dbReference type="PROSITE" id="PS00688">
    <property type="entry name" value="SIGMA54_INTERACT_3"/>
    <property type="match status" value="1"/>
</dbReference>
<dbReference type="PROSITE" id="PS00676">
    <property type="entry name" value="SIGMA54_INTERACT_2"/>
    <property type="match status" value="1"/>
</dbReference>
<evidence type="ECO:0000256" key="4">
    <source>
        <dbReference type="ARBA" id="ARBA00023125"/>
    </source>
</evidence>
<name>A0A4R1Q9E3_9FIRM</name>
<reference evidence="7 8" key="1">
    <citation type="submission" date="2019-03" db="EMBL/GenBank/DDBJ databases">
        <title>Genomic Encyclopedia of Type Strains, Phase IV (KMG-IV): sequencing the most valuable type-strain genomes for metagenomic binning, comparative biology and taxonomic classification.</title>
        <authorList>
            <person name="Goeker M."/>
        </authorList>
    </citation>
    <scope>NUCLEOTIDE SEQUENCE [LARGE SCALE GENOMIC DNA]</scope>
    <source>
        <strain evidence="7 8">DSM 15969</strain>
    </source>
</reference>